<feature type="region of interest" description="Disordered" evidence="1">
    <location>
        <begin position="170"/>
        <end position="279"/>
    </location>
</feature>
<feature type="region of interest" description="Disordered" evidence="1">
    <location>
        <begin position="1"/>
        <end position="23"/>
    </location>
</feature>
<dbReference type="Proteomes" id="UP000292957">
    <property type="component" value="Unassembled WGS sequence"/>
</dbReference>
<organism evidence="2">
    <name type="scientific">Dichomitus squalens</name>
    <dbReference type="NCBI Taxonomy" id="114155"/>
    <lineage>
        <taxon>Eukaryota</taxon>
        <taxon>Fungi</taxon>
        <taxon>Dikarya</taxon>
        <taxon>Basidiomycota</taxon>
        <taxon>Agaricomycotina</taxon>
        <taxon>Agaricomycetes</taxon>
        <taxon>Polyporales</taxon>
        <taxon>Polyporaceae</taxon>
        <taxon>Dichomitus</taxon>
    </lineage>
</organism>
<feature type="compositionally biased region" description="Basic and acidic residues" evidence="1">
    <location>
        <begin position="14"/>
        <end position="23"/>
    </location>
</feature>
<evidence type="ECO:0000256" key="1">
    <source>
        <dbReference type="SAM" id="MobiDB-lite"/>
    </source>
</evidence>
<dbReference type="AlphaFoldDB" id="A0A4Q9MNN0"/>
<protein>
    <submittedName>
        <fullName evidence="2">Uncharacterized protein</fullName>
    </submittedName>
</protein>
<feature type="compositionally biased region" description="Polar residues" evidence="1">
    <location>
        <begin position="1"/>
        <end position="13"/>
    </location>
</feature>
<evidence type="ECO:0000313" key="2">
    <source>
        <dbReference type="EMBL" id="TBU29095.1"/>
    </source>
</evidence>
<name>A0A4Q9MNN0_9APHY</name>
<reference evidence="2" key="1">
    <citation type="submission" date="2019-01" db="EMBL/GenBank/DDBJ databases">
        <title>Draft genome sequences of three monokaryotic isolates of the white-rot basidiomycete fungus Dichomitus squalens.</title>
        <authorList>
            <consortium name="DOE Joint Genome Institute"/>
            <person name="Lopez S.C."/>
            <person name="Andreopoulos B."/>
            <person name="Pangilinan J."/>
            <person name="Lipzen A."/>
            <person name="Riley R."/>
            <person name="Ahrendt S."/>
            <person name="Ng V."/>
            <person name="Barry K."/>
            <person name="Daum C."/>
            <person name="Grigoriev I.V."/>
            <person name="Hilden K.S."/>
            <person name="Makela M.R."/>
            <person name="de Vries R.P."/>
        </authorList>
    </citation>
    <scope>NUCLEOTIDE SEQUENCE [LARGE SCALE GENOMIC DNA]</scope>
    <source>
        <strain evidence="2">OM18370.1</strain>
    </source>
</reference>
<feature type="compositionally biased region" description="Basic residues" evidence="1">
    <location>
        <begin position="196"/>
        <end position="209"/>
    </location>
</feature>
<proteinExistence type="predicted"/>
<accession>A0A4Q9MNN0</accession>
<sequence>MTASENETGSQTEIWRESPRETPVREFLEAVENHEDDQSSSEGTDICDEDNPISLLDAFGIYPSRSPGPGAPRKERMAYSLLRLALAAGRHIDWTHDDSIGCIFLPVWGRYQDVCEVFWNARASGTTHASAQDSHGTGPPTGHLPVNTIHAPPMLPTPATTLRGAFEVSASPKTMLPPKVPSSRPRTFQTDTSNRRASKTSRGIRKRPHEQRGPLEPFRSSGWTQPRAPPLPASSSSSISTSLREDSSAALRRPGGPSHCPWDDYATSSSGFSSGRSRP</sequence>
<dbReference type="EMBL" id="ML143416">
    <property type="protein sequence ID" value="TBU29095.1"/>
    <property type="molecule type" value="Genomic_DNA"/>
</dbReference>
<feature type="compositionally biased region" description="Low complexity" evidence="1">
    <location>
        <begin position="268"/>
        <end position="279"/>
    </location>
</feature>
<gene>
    <name evidence="2" type="ORF">BD311DRAFT_777863</name>
</gene>